<comment type="caution">
    <text evidence="7">The sequence shown here is derived from an EMBL/GenBank/DDBJ whole genome shotgun (WGS) entry which is preliminary data.</text>
</comment>
<feature type="transmembrane region" description="Helical" evidence="6">
    <location>
        <begin position="12"/>
        <end position="36"/>
    </location>
</feature>
<dbReference type="InterPro" id="IPR051598">
    <property type="entry name" value="TSUP/Inactive_protease-like"/>
</dbReference>
<evidence type="ECO:0000256" key="3">
    <source>
        <dbReference type="ARBA" id="ARBA00022692"/>
    </source>
</evidence>
<gene>
    <name evidence="7" type="ORF">WMO66_05805</name>
</gene>
<proteinExistence type="inferred from homology"/>
<accession>A0ABV1G6D5</accession>
<evidence type="ECO:0000313" key="7">
    <source>
        <dbReference type="EMBL" id="MEQ2510764.1"/>
    </source>
</evidence>
<dbReference type="RefSeq" id="WP_349135446.1">
    <property type="nucleotide sequence ID" value="NZ_JBBMFF010000187.1"/>
</dbReference>
<evidence type="ECO:0000256" key="6">
    <source>
        <dbReference type="RuleBase" id="RU363041"/>
    </source>
</evidence>
<comment type="subcellular location">
    <subcellularLocation>
        <location evidence="6">Cell membrane</location>
        <topology evidence="6">Multi-pass membrane protein</topology>
    </subcellularLocation>
    <subcellularLocation>
        <location evidence="1">Membrane</location>
        <topology evidence="1">Multi-pass membrane protein</topology>
    </subcellularLocation>
</comment>
<dbReference type="Pfam" id="PF01925">
    <property type="entry name" value="TauE"/>
    <property type="match status" value="1"/>
</dbReference>
<keyword evidence="3 6" id="KW-0812">Transmembrane</keyword>
<evidence type="ECO:0000256" key="4">
    <source>
        <dbReference type="ARBA" id="ARBA00022989"/>
    </source>
</evidence>
<dbReference type="Proteomes" id="UP001491552">
    <property type="component" value="Unassembled WGS sequence"/>
</dbReference>
<dbReference type="EMBL" id="JBBMFF010000187">
    <property type="protein sequence ID" value="MEQ2510764.1"/>
    <property type="molecule type" value="Genomic_DNA"/>
</dbReference>
<dbReference type="InterPro" id="IPR002781">
    <property type="entry name" value="TM_pro_TauE-like"/>
</dbReference>
<comment type="similarity">
    <text evidence="2 6">Belongs to the 4-toluene sulfonate uptake permease (TSUP) (TC 2.A.102) family.</text>
</comment>
<evidence type="ECO:0000256" key="2">
    <source>
        <dbReference type="ARBA" id="ARBA00009142"/>
    </source>
</evidence>
<keyword evidence="5 6" id="KW-0472">Membrane</keyword>
<feature type="transmembrane region" description="Helical" evidence="6">
    <location>
        <begin position="102"/>
        <end position="120"/>
    </location>
</feature>
<dbReference type="PANTHER" id="PTHR43701">
    <property type="entry name" value="MEMBRANE TRANSPORTER PROTEIN MJ0441-RELATED"/>
    <property type="match status" value="1"/>
</dbReference>
<keyword evidence="6" id="KW-1003">Cell membrane</keyword>
<feature type="transmembrane region" description="Helical" evidence="6">
    <location>
        <begin position="48"/>
        <end position="68"/>
    </location>
</feature>
<sequence length="121" mass="12715">MQKRGTWLRAGLTGAAAGAVNGLFGAGGGMLLLPLLHRLTDLREHEAFACSVCTMLPLSVVSLVVYWLRGGEFLTAALPYLAGGALGGIAAGLLLRRLSAVWLHRALGALIVWGGLRLLLR</sequence>
<keyword evidence="8" id="KW-1185">Reference proteome</keyword>
<name>A0ABV1G6D5_9FIRM</name>
<organism evidence="7 8">
    <name type="scientific">Faecousia intestinalis</name>
    <dbReference type="NCBI Taxonomy" id="3133167"/>
    <lineage>
        <taxon>Bacteria</taxon>
        <taxon>Bacillati</taxon>
        <taxon>Bacillota</taxon>
        <taxon>Clostridia</taxon>
        <taxon>Eubacteriales</taxon>
        <taxon>Oscillospiraceae</taxon>
        <taxon>Faecousia</taxon>
    </lineage>
</organism>
<keyword evidence="4 6" id="KW-1133">Transmembrane helix</keyword>
<reference evidence="7 8" key="1">
    <citation type="submission" date="2024-03" db="EMBL/GenBank/DDBJ databases">
        <title>Human intestinal bacterial collection.</title>
        <authorList>
            <person name="Pauvert C."/>
            <person name="Hitch T.C.A."/>
            <person name="Clavel T."/>
        </authorList>
    </citation>
    <scope>NUCLEOTIDE SEQUENCE [LARGE SCALE GENOMIC DNA]</scope>
    <source>
        <strain evidence="7 8">CLA-AA-H192</strain>
    </source>
</reference>
<evidence type="ECO:0000313" key="8">
    <source>
        <dbReference type="Proteomes" id="UP001491552"/>
    </source>
</evidence>
<evidence type="ECO:0000256" key="1">
    <source>
        <dbReference type="ARBA" id="ARBA00004141"/>
    </source>
</evidence>
<feature type="transmembrane region" description="Helical" evidence="6">
    <location>
        <begin position="74"/>
        <end position="95"/>
    </location>
</feature>
<protein>
    <recommendedName>
        <fullName evidence="6">Probable membrane transporter protein</fullName>
    </recommendedName>
</protein>
<dbReference type="PANTHER" id="PTHR43701:SF2">
    <property type="entry name" value="MEMBRANE TRANSPORTER PROTEIN YJNA-RELATED"/>
    <property type="match status" value="1"/>
</dbReference>
<evidence type="ECO:0000256" key="5">
    <source>
        <dbReference type="ARBA" id="ARBA00023136"/>
    </source>
</evidence>